<keyword evidence="10 15" id="KW-0239">DNA-directed DNA polymerase</keyword>
<organism evidence="18 19">
    <name type="scientific">Candidula unifasciata</name>
    <dbReference type="NCBI Taxonomy" id="100452"/>
    <lineage>
        <taxon>Eukaryota</taxon>
        <taxon>Metazoa</taxon>
        <taxon>Spiralia</taxon>
        <taxon>Lophotrochozoa</taxon>
        <taxon>Mollusca</taxon>
        <taxon>Gastropoda</taxon>
        <taxon>Heterobranchia</taxon>
        <taxon>Euthyneura</taxon>
        <taxon>Panpulmonata</taxon>
        <taxon>Eupulmonata</taxon>
        <taxon>Stylommatophora</taxon>
        <taxon>Helicina</taxon>
        <taxon>Helicoidea</taxon>
        <taxon>Geomitridae</taxon>
        <taxon>Candidula</taxon>
    </lineage>
</organism>
<dbReference type="CDD" id="cd05535">
    <property type="entry name" value="POLBc_epsilon"/>
    <property type="match status" value="1"/>
</dbReference>
<dbReference type="InterPro" id="IPR029703">
    <property type="entry name" value="POL2"/>
</dbReference>
<dbReference type="GO" id="GO:0045004">
    <property type="term" value="P:DNA replication proofreading"/>
    <property type="evidence" value="ECO:0007669"/>
    <property type="project" value="TreeGrafter"/>
</dbReference>
<dbReference type="InterPro" id="IPR013697">
    <property type="entry name" value="DNA_pol_e_suA_C"/>
</dbReference>
<dbReference type="EC" id="2.7.7.7" evidence="15"/>
<evidence type="ECO:0000256" key="9">
    <source>
        <dbReference type="ARBA" id="ARBA00022833"/>
    </source>
</evidence>
<keyword evidence="7 15" id="KW-0479">Metal-binding</keyword>
<dbReference type="SMART" id="SM01159">
    <property type="entry name" value="DUF1744"/>
    <property type="match status" value="1"/>
</dbReference>
<dbReference type="GO" id="GO:0008622">
    <property type="term" value="C:epsilon DNA polymerase complex"/>
    <property type="evidence" value="ECO:0007669"/>
    <property type="project" value="InterPro"/>
</dbReference>
<sequence>TLHDAVERTLKHAVEEEEKIPLSSVTNFEEVCAEIKKKLIHLRDCPSRLESPIIYHLDVGAMYPNIILTNRLQPPAIVDEETCAACDFNRPGARCQRNMPWMWRGEFMPATRNEFYRIQQQLENEKFPPLFPDGPPRAFHQLPKEEQAALEKKRLAGLTKVWKNKLGEAEKKNDAAEIKRANGLLVLYDSLQLAHKCILNSFYGYVMRKGARWYSMEMAGIVCYTGANIITKAREIVEQIGRPLELDTDGIWCVLPASFPENYTIKTDNPKKAKVTISYPGAMLNVMVKDYFTNDQYQELTDPATLTYTTRNENSIFFEVDGPYQAMILPASKEEGKKLKKRYAVFNFDGSLAELKGFEVKRRGELELIKIFQSSVFEAFLKGSSLEECYSSVAKVADYWLDVLYSKAANMPDSELFELIAENRSMSRKLDDYGNQKSTSISTAKRLAEFLGDQMVKDTGLSCRFVISKKPEGAPAEPSIRKHYLKKWLKVSDASNLDIRDILDWGYYVERLGGCIQKIITIPAALQSVSNPVPRIPHPDWLRKKMLERNDVYKQKKISEIFAPSTREKITDKAEEKSHVEDSAQEPTIRDIEDTAGGSKKTPRLVGMAISHKRKRGLSGEETGQHAAPEDWRAVLGPMPPVGKTKEERRLWVEYQKKKWAIQHQIRQENKRRRMDDTDFPADVRAGPSRGLTGFLRKTARSMMDMPWQIVQIMETSHPGQFKLWALIGSDLHAIKLNIPRTFYVNQKTPKEGEGAMWKKVHRTLPRSHPVFNLYQYDVPEDLYIKHINDITADLASPDIEGVYETQVPLEFRALVKLGCLTTVNREFARSMEGRETDTFDVNNLNFRSVAQFPYLSQGSVKHLYLYHHKCGNKAIFGLFNPAGKSASVFVFDTAIGDQMPSLGPLYTAERNAKLVQGTDEELLPPTSLTFSVSLSKTANERQKFAQLQRILTDYKREKRGPTFIAVQSAFDLTHLTNLLPEIGQFPLVPIHVTDSTTLYNVLDWQRVGCRRMLQHYVNSNIYIQSLLEQARYLHVPVGNIPQDFAMFGCDLFLARLATKHNHILWASPTHRPDLGGKEADDNRLCMELEDSSLVEMNNPGAYSTVCVDVELTSLAVNTIVE</sequence>
<dbReference type="OrthoDB" id="10060449at2759"/>
<evidence type="ECO:0000256" key="3">
    <source>
        <dbReference type="ARBA" id="ARBA00022485"/>
    </source>
</evidence>
<dbReference type="GO" id="GO:0006297">
    <property type="term" value="P:nucleotide-excision repair, DNA gap filling"/>
    <property type="evidence" value="ECO:0007669"/>
    <property type="project" value="TreeGrafter"/>
</dbReference>
<comment type="caution">
    <text evidence="18">The sequence shown here is derived from an EMBL/GenBank/DDBJ whole genome shotgun (WGS) entry which is preliminary data.</text>
</comment>
<dbReference type="GO" id="GO:0051539">
    <property type="term" value="F:4 iron, 4 sulfur cluster binding"/>
    <property type="evidence" value="ECO:0007669"/>
    <property type="project" value="UniProtKB-KW"/>
</dbReference>
<evidence type="ECO:0000256" key="8">
    <source>
        <dbReference type="ARBA" id="ARBA00022771"/>
    </source>
</evidence>
<dbReference type="SUPFAM" id="SSF56672">
    <property type="entry name" value="DNA/RNA polymerases"/>
    <property type="match status" value="1"/>
</dbReference>
<comment type="function">
    <text evidence="15">DNA polymerase II participates in chromosomal DNA replication.</text>
</comment>
<evidence type="ECO:0000256" key="4">
    <source>
        <dbReference type="ARBA" id="ARBA00022679"/>
    </source>
</evidence>
<dbReference type="GO" id="GO:0008270">
    <property type="term" value="F:zinc ion binding"/>
    <property type="evidence" value="ECO:0007669"/>
    <property type="project" value="UniProtKB-KW"/>
</dbReference>
<evidence type="ECO:0000256" key="5">
    <source>
        <dbReference type="ARBA" id="ARBA00022695"/>
    </source>
</evidence>
<comment type="similarity">
    <text evidence="2 15">Belongs to the DNA polymerase type-B family.</text>
</comment>
<protein>
    <recommendedName>
        <fullName evidence="15">DNA polymerase epsilon catalytic subunit</fullName>
        <ecNumber evidence="15">2.7.7.7</ecNumber>
    </recommendedName>
</protein>
<evidence type="ECO:0000256" key="1">
    <source>
        <dbReference type="ARBA" id="ARBA00004123"/>
    </source>
</evidence>
<dbReference type="Proteomes" id="UP000678393">
    <property type="component" value="Unassembled WGS sequence"/>
</dbReference>
<evidence type="ECO:0000256" key="11">
    <source>
        <dbReference type="ARBA" id="ARBA00023004"/>
    </source>
</evidence>
<dbReference type="GO" id="GO:0006272">
    <property type="term" value="P:leading strand elongation"/>
    <property type="evidence" value="ECO:0007669"/>
    <property type="project" value="TreeGrafter"/>
</dbReference>
<dbReference type="Gene3D" id="3.90.1600.10">
    <property type="entry name" value="Palm domain of DNA polymerase"/>
    <property type="match status" value="1"/>
</dbReference>
<evidence type="ECO:0000313" key="18">
    <source>
        <dbReference type="EMBL" id="CAG5130840.1"/>
    </source>
</evidence>
<dbReference type="GO" id="GO:0006287">
    <property type="term" value="P:base-excision repair, gap-filling"/>
    <property type="evidence" value="ECO:0007669"/>
    <property type="project" value="TreeGrafter"/>
</dbReference>
<dbReference type="GO" id="GO:0003677">
    <property type="term" value="F:DNA binding"/>
    <property type="evidence" value="ECO:0007669"/>
    <property type="project" value="UniProtKB-KW"/>
</dbReference>
<evidence type="ECO:0000256" key="2">
    <source>
        <dbReference type="ARBA" id="ARBA00005755"/>
    </source>
</evidence>
<keyword evidence="14 15" id="KW-0539">Nucleus</keyword>
<keyword evidence="12 15" id="KW-0411">Iron-sulfur</keyword>
<dbReference type="AlphaFoldDB" id="A0A8S3ZSM9"/>
<name>A0A8S3ZSM9_9EUPU</name>
<feature type="domain" description="DNA polymerase epsilon catalytic subunit A C-terminal" evidence="17">
    <location>
        <begin position="902"/>
        <end position="1122"/>
    </location>
</feature>
<evidence type="ECO:0000256" key="15">
    <source>
        <dbReference type="RuleBase" id="RU365029"/>
    </source>
</evidence>
<evidence type="ECO:0000256" key="16">
    <source>
        <dbReference type="SAM" id="MobiDB-lite"/>
    </source>
</evidence>
<evidence type="ECO:0000256" key="7">
    <source>
        <dbReference type="ARBA" id="ARBA00022723"/>
    </source>
</evidence>
<dbReference type="FunFam" id="3.90.1600.10:FF:000006">
    <property type="entry name" value="DNA polymerase epsilon catalytic subunit"/>
    <property type="match status" value="1"/>
</dbReference>
<comment type="cofactor">
    <cofactor evidence="15">
        <name>[4Fe-4S] cluster</name>
        <dbReference type="ChEBI" id="CHEBI:49883"/>
    </cofactor>
</comment>
<keyword evidence="19" id="KW-1185">Reference proteome</keyword>
<keyword evidence="5 15" id="KW-0548">Nucleotidyltransferase</keyword>
<dbReference type="InterPro" id="IPR042087">
    <property type="entry name" value="DNA_pol_B_thumb"/>
</dbReference>
<comment type="subcellular location">
    <subcellularLocation>
        <location evidence="1 15">Nucleus</location>
    </subcellularLocation>
</comment>
<feature type="non-terminal residue" evidence="18">
    <location>
        <position position="1122"/>
    </location>
</feature>
<keyword evidence="13 15" id="KW-0238">DNA-binding</keyword>
<evidence type="ECO:0000256" key="12">
    <source>
        <dbReference type="ARBA" id="ARBA00023014"/>
    </source>
</evidence>
<keyword evidence="4 15" id="KW-0808">Transferase</keyword>
<evidence type="ECO:0000256" key="13">
    <source>
        <dbReference type="ARBA" id="ARBA00023125"/>
    </source>
</evidence>
<keyword evidence="8 15" id="KW-0863">Zinc-finger</keyword>
<dbReference type="InterPro" id="IPR043502">
    <property type="entry name" value="DNA/RNA_pol_sf"/>
</dbReference>
<keyword evidence="3 15" id="KW-0004">4Fe-4S</keyword>
<dbReference type="InterPro" id="IPR023211">
    <property type="entry name" value="DNA_pol_palm_dom_sf"/>
</dbReference>
<dbReference type="Pfam" id="PF08490">
    <property type="entry name" value="DUF1744"/>
    <property type="match status" value="1"/>
</dbReference>
<evidence type="ECO:0000256" key="6">
    <source>
        <dbReference type="ARBA" id="ARBA00022705"/>
    </source>
</evidence>
<feature type="compositionally biased region" description="Basic and acidic residues" evidence="16">
    <location>
        <begin position="566"/>
        <end position="586"/>
    </location>
</feature>
<dbReference type="Gene3D" id="1.10.132.60">
    <property type="entry name" value="DNA polymerase family B, C-terminal domain"/>
    <property type="match status" value="1"/>
</dbReference>
<dbReference type="FunFam" id="1.10.132.60:FF:000003">
    <property type="entry name" value="DNA polymerase epsilon catalytic subunit"/>
    <property type="match status" value="1"/>
</dbReference>
<evidence type="ECO:0000256" key="14">
    <source>
        <dbReference type="ARBA" id="ARBA00023242"/>
    </source>
</evidence>
<evidence type="ECO:0000256" key="10">
    <source>
        <dbReference type="ARBA" id="ARBA00022932"/>
    </source>
</evidence>
<dbReference type="PANTHER" id="PTHR10670:SF0">
    <property type="entry name" value="DNA POLYMERASE EPSILON CATALYTIC SUBUNIT A"/>
    <property type="match status" value="1"/>
</dbReference>
<dbReference type="InterPro" id="IPR055191">
    <property type="entry name" value="POL2_thumb"/>
</dbReference>
<keyword evidence="6 15" id="KW-0235">DNA replication</keyword>
<reference evidence="18" key="1">
    <citation type="submission" date="2021-04" db="EMBL/GenBank/DDBJ databases">
        <authorList>
            <consortium name="Molecular Ecology Group"/>
        </authorList>
    </citation>
    <scope>NUCLEOTIDE SEQUENCE</scope>
</reference>
<accession>A0A8S3ZSM9</accession>
<feature type="non-terminal residue" evidence="18">
    <location>
        <position position="1"/>
    </location>
</feature>
<gene>
    <name evidence="18" type="ORF">CUNI_LOCUS16398</name>
</gene>
<dbReference type="EMBL" id="CAJHNH020004301">
    <property type="protein sequence ID" value="CAG5130840.1"/>
    <property type="molecule type" value="Genomic_DNA"/>
</dbReference>
<dbReference type="GO" id="GO:0000278">
    <property type="term" value="P:mitotic cell cycle"/>
    <property type="evidence" value="ECO:0007669"/>
    <property type="project" value="TreeGrafter"/>
</dbReference>
<evidence type="ECO:0000313" key="19">
    <source>
        <dbReference type="Proteomes" id="UP000678393"/>
    </source>
</evidence>
<dbReference type="Pfam" id="PF22634">
    <property type="entry name" value="POL2_thumb"/>
    <property type="match status" value="1"/>
</dbReference>
<dbReference type="GO" id="GO:0008310">
    <property type="term" value="F:single-stranded DNA 3'-5' DNA exonuclease activity"/>
    <property type="evidence" value="ECO:0007669"/>
    <property type="project" value="TreeGrafter"/>
</dbReference>
<comment type="catalytic activity">
    <reaction evidence="15">
        <text>DNA(n) + a 2'-deoxyribonucleoside 5'-triphosphate = DNA(n+1) + diphosphate</text>
        <dbReference type="Rhea" id="RHEA:22508"/>
        <dbReference type="Rhea" id="RHEA-COMP:17339"/>
        <dbReference type="Rhea" id="RHEA-COMP:17340"/>
        <dbReference type="ChEBI" id="CHEBI:33019"/>
        <dbReference type="ChEBI" id="CHEBI:61560"/>
        <dbReference type="ChEBI" id="CHEBI:173112"/>
        <dbReference type="EC" id="2.7.7.7"/>
    </reaction>
</comment>
<keyword evidence="11 15" id="KW-0408">Iron</keyword>
<feature type="region of interest" description="Disordered" evidence="16">
    <location>
        <begin position="565"/>
        <end position="586"/>
    </location>
</feature>
<evidence type="ECO:0000259" key="17">
    <source>
        <dbReference type="SMART" id="SM01159"/>
    </source>
</evidence>
<dbReference type="GO" id="GO:0003887">
    <property type="term" value="F:DNA-directed DNA polymerase activity"/>
    <property type="evidence" value="ECO:0007669"/>
    <property type="project" value="UniProtKB-KW"/>
</dbReference>
<dbReference type="PANTHER" id="PTHR10670">
    <property type="entry name" value="DNA POLYMERASE EPSILON CATALYTIC SUBUNIT A"/>
    <property type="match status" value="1"/>
</dbReference>
<keyword evidence="9 15" id="KW-0862">Zinc</keyword>
<proteinExistence type="inferred from homology"/>